<reference evidence="1 2" key="1">
    <citation type="submission" date="2016-10" db="EMBL/GenBank/DDBJ databases">
        <authorList>
            <person name="Varghese N."/>
            <person name="Submissions S."/>
        </authorList>
    </citation>
    <scope>NUCLEOTIDE SEQUENCE [LARGE SCALE GENOMIC DNA]</scope>
    <source>
        <strain evidence="1 2">DSM 26291</strain>
    </source>
</reference>
<dbReference type="EMBL" id="FOTV01000001">
    <property type="protein sequence ID" value="SFL37295.1"/>
    <property type="molecule type" value="Genomic_DNA"/>
</dbReference>
<comment type="caution">
    <text evidence="1">The sequence shown here is derived from an EMBL/GenBank/DDBJ whole genome shotgun (WGS) entry which is preliminary data.</text>
</comment>
<dbReference type="Proteomes" id="UP000199211">
    <property type="component" value="Unassembled WGS sequence"/>
</dbReference>
<accession>A0ABY1FH48</accession>
<organism evidence="1 2">
    <name type="scientific">Marinobacter salarius</name>
    <dbReference type="NCBI Taxonomy" id="1420917"/>
    <lineage>
        <taxon>Bacteria</taxon>
        <taxon>Pseudomonadati</taxon>
        <taxon>Pseudomonadota</taxon>
        <taxon>Gammaproteobacteria</taxon>
        <taxon>Pseudomonadales</taxon>
        <taxon>Marinobacteraceae</taxon>
        <taxon>Marinobacter</taxon>
    </lineage>
</organism>
<sequence>MKFPKVTVVLVSAALLFVLWEQTRERPQPVDARRFANLADNPVELSVAMDWVVRQLPVLCEDATGQDSDSGAHSTCVSEGETRTSACRRAVYDRFPSVIASEQVFRDVALSAMNCLVPQSGLVE</sequence>
<protein>
    <submittedName>
        <fullName evidence="1">Uncharacterized protein</fullName>
    </submittedName>
</protein>
<keyword evidence="2" id="KW-1185">Reference proteome</keyword>
<proteinExistence type="predicted"/>
<name>A0ABY1FH48_9GAMM</name>
<dbReference type="RefSeq" id="WP_091640828.1">
    <property type="nucleotide sequence ID" value="NZ_DCAM01000064.1"/>
</dbReference>
<gene>
    <name evidence="1" type="ORF">SAMN04487868_10188</name>
</gene>
<evidence type="ECO:0000313" key="1">
    <source>
        <dbReference type="EMBL" id="SFL37295.1"/>
    </source>
</evidence>
<evidence type="ECO:0000313" key="2">
    <source>
        <dbReference type="Proteomes" id="UP000199211"/>
    </source>
</evidence>